<evidence type="ECO:0000313" key="3">
    <source>
        <dbReference type="Proteomes" id="UP000199101"/>
    </source>
</evidence>
<dbReference type="SUPFAM" id="SSF55729">
    <property type="entry name" value="Acyl-CoA N-acyltransferases (Nat)"/>
    <property type="match status" value="1"/>
</dbReference>
<dbReference type="InterPro" id="IPR016181">
    <property type="entry name" value="Acyl_CoA_acyltransferase"/>
</dbReference>
<feature type="domain" description="N-acetyltransferase" evidence="1">
    <location>
        <begin position="12"/>
        <end position="163"/>
    </location>
</feature>
<dbReference type="Pfam" id="PF13302">
    <property type="entry name" value="Acetyltransf_3"/>
    <property type="match status" value="1"/>
</dbReference>
<dbReference type="PANTHER" id="PTHR43792">
    <property type="entry name" value="GNAT FAMILY, PUTATIVE (AFU_ORTHOLOGUE AFUA_3G00765)-RELATED-RELATED"/>
    <property type="match status" value="1"/>
</dbReference>
<dbReference type="RefSeq" id="WP_092715404.1">
    <property type="nucleotide sequence ID" value="NZ_FMAG01000006.1"/>
</dbReference>
<reference evidence="3" key="1">
    <citation type="submission" date="2016-08" db="EMBL/GenBank/DDBJ databases">
        <authorList>
            <person name="Varghese N."/>
            <person name="Submissions Spin"/>
        </authorList>
    </citation>
    <scope>NUCLEOTIDE SEQUENCE [LARGE SCALE GENOMIC DNA]</scope>
    <source>
        <strain evidence="3">HAMBI 2975</strain>
    </source>
</reference>
<dbReference type="Gene3D" id="3.40.630.30">
    <property type="match status" value="1"/>
</dbReference>
<proteinExistence type="predicted"/>
<dbReference type="Proteomes" id="UP000199101">
    <property type="component" value="Unassembled WGS sequence"/>
</dbReference>
<gene>
    <name evidence="2" type="ORF">GA0061103_5731</name>
</gene>
<sequence length="163" mass="18605">MATTPYFTTERLHLREILASDASFIGELISHDEVRRFLGGPVPIAQREAAISDYRSAVEGKLVWLVETRKARHPLGLISISRHTDGEDYELSYQLHPDAWGFGYATEAAMRVIEFALNDLRLKRLIAETQSANTASRRLLERLGMKELRRLQRFGAEQVVYMS</sequence>
<accession>A0A1C3WLX7</accession>
<keyword evidence="2" id="KW-0808">Transferase</keyword>
<evidence type="ECO:0000313" key="2">
    <source>
        <dbReference type="EMBL" id="SCB40970.1"/>
    </source>
</evidence>
<keyword evidence="3" id="KW-1185">Reference proteome</keyword>
<organism evidence="2 3">
    <name type="scientific">Rhizobium multihospitium</name>
    <dbReference type="NCBI Taxonomy" id="410764"/>
    <lineage>
        <taxon>Bacteria</taxon>
        <taxon>Pseudomonadati</taxon>
        <taxon>Pseudomonadota</taxon>
        <taxon>Alphaproteobacteria</taxon>
        <taxon>Hyphomicrobiales</taxon>
        <taxon>Rhizobiaceae</taxon>
        <taxon>Rhizobium/Agrobacterium group</taxon>
        <taxon>Rhizobium</taxon>
    </lineage>
</organism>
<dbReference type="OrthoDB" id="6293260at2"/>
<evidence type="ECO:0000259" key="1">
    <source>
        <dbReference type="PROSITE" id="PS51186"/>
    </source>
</evidence>
<dbReference type="GO" id="GO:0016747">
    <property type="term" value="F:acyltransferase activity, transferring groups other than amino-acyl groups"/>
    <property type="evidence" value="ECO:0007669"/>
    <property type="project" value="InterPro"/>
</dbReference>
<dbReference type="PANTHER" id="PTHR43792:SF1">
    <property type="entry name" value="N-ACETYLTRANSFERASE DOMAIN-CONTAINING PROTEIN"/>
    <property type="match status" value="1"/>
</dbReference>
<dbReference type="InterPro" id="IPR000182">
    <property type="entry name" value="GNAT_dom"/>
</dbReference>
<dbReference type="PROSITE" id="PS51186">
    <property type="entry name" value="GNAT"/>
    <property type="match status" value="1"/>
</dbReference>
<protein>
    <submittedName>
        <fullName evidence="2">Ribosomal-protein-alanine N-acetyltransferase</fullName>
    </submittedName>
</protein>
<name>A0A1C3WLX7_9HYPH</name>
<dbReference type="InterPro" id="IPR051531">
    <property type="entry name" value="N-acetyltransferase"/>
</dbReference>
<dbReference type="AlphaFoldDB" id="A0A1C3WLX7"/>
<dbReference type="EMBL" id="FMAG01000006">
    <property type="protein sequence ID" value="SCB40970.1"/>
    <property type="molecule type" value="Genomic_DNA"/>
</dbReference>
<dbReference type="STRING" id="410764.GA0061103_5731"/>